<evidence type="ECO:0000256" key="9">
    <source>
        <dbReference type="PROSITE-ProRule" id="PRU01356"/>
    </source>
</evidence>
<evidence type="ECO:0000256" key="6">
    <source>
        <dbReference type="ARBA" id="ARBA00022729"/>
    </source>
</evidence>
<keyword evidence="13" id="KW-1185">Reference proteome</keyword>
<evidence type="ECO:0000313" key="12">
    <source>
        <dbReference type="EMBL" id="KAK4154963.1"/>
    </source>
</evidence>
<dbReference type="InterPro" id="IPR008427">
    <property type="entry name" value="Extracellular_membr_CFEM_dom"/>
</dbReference>
<dbReference type="AlphaFoldDB" id="A0AAN6VNR2"/>
<evidence type="ECO:0000256" key="2">
    <source>
        <dbReference type="ARBA" id="ARBA00004613"/>
    </source>
</evidence>
<evidence type="ECO:0000259" key="11">
    <source>
        <dbReference type="PROSITE" id="PS52012"/>
    </source>
</evidence>
<evidence type="ECO:0000256" key="7">
    <source>
        <dbReference type="ARBA" id="ARBA00023157"/>
    </source>
</evidence>
<comment type="similarity">
    <text evidence="3">Belongs to the RBT5 family.</text>
</comment>
<protein>
    <recommendedName>
        <fullName evidence="11">CFEM domain-containing protein</fullName>
    </recommendedName>
</protein>
<feature type="chain" id="PRO_5042993040" description="CFEM domain-containing protein" evidence="10">
    <location>
        <begin position="18"/>
        <end position="96"/>
    </location>
</feature>
<comment type="caution">
    <text evidence="9">Lacks conserved residue(s) required for the propagation of feature annotation.</text>
</comment>
<evidence type="ECO:0000313" key="13">
    <source>
        <dbReference type="Proteomes" id="UP001302745"/>
    </source>
</evidence>
<feature type="binding site" description="axial binding residue" evidence="9">
    <location>
        <position position="48"/>
    </location>
    <ligand>
        <name>heme</name>
        <dbReference type="ChEBI" id="CHEBI:30413"/>
    </ligand>
    <ligandPart>
        <name>Fe</name>
        <dbReference type="ChEBI" id="CHEBI:18248"/>
    </ligandPart>
</feature>
<comment type="caution">
    <text evidence="12">The sequence shown here is derived from an EMBL/GenBank/DDBJ whole genome shotgun (WGS) entry which is preliminary data.</text>
</comment>
<keyword evidence="5" id="KW-0325">Glycoprotein</keyword>
<dbReference type="GO" id="GO:0005576">
    <property type="term" value="C:extracellular region"/>
    <property type="evidence" value="ECO:0007669"/>
    <property type="project" value="UniProtKB-SubCell"/>
</dbReference>
<dbReference type="EMBL" id="MU856898">
    <property type="protein sequence ID" value="KAK4154963.1"/>
    <property type="molecule type" value="Genomic_DNA"/>
</dbReference>
<evidence type="ECO:0000256" key="4">
    <source>
        <dbReference type="ARBA" id="ARBA00022525"/>
    </source>
</evidence>
<comment type="subcellular location">
    <subcellularLocation>
        <location evidence="1">Membrane</location>
        <topology evidence="1">Lipid-anchor</topology>
        <topology evidence="1">GPI-anchor</topology>
    </subcellularLocation>
    <subcellularLocation>
        <location evidence="2">Secreted</location>
    </subcellularLocation>
</comment>
<name>A0AAN6VNR2_9PEZI</name>
<proteinExistence type="inferred from homology"/>
<keyword evidence="9" id="KW-0479">Metal-binding</keyword>
<evidence type="ECO:0000256" key="3">
    <source>
        <dbReference type="ARBA" id="ARBA00010031"/>
    </source>
</evidence>
<evidence type="ECO:0000256" key="5">
    <source>
        <dbReference type="ARBA" id="ARBA00022622"/>
    </source>
</evidence>
<keyword evidence="5" id="KW-0472">Membrane</keyword>
<dbReference type="Pfam" id="PF05730">
    <property type="entry name" value="CFEM"/>
    <property type="match status" value="1"/>
</dbReference>
<dbReference type="Proteomes" id="UP001302745">
    <property type="component" value="Unassembled WGS sequence"/>
</dbReference>
<feature type="signal peptide" evidence="10">
    <location>
        <begin position="1"/>
        <end position="17"/>
    </location>
</feature>
<evidence type="ECO:0000256" key="1">
    <source>
        <dbReference type="ARBA" id="ARBA00004589"/>
    </source>
</evidence>
<reference evidence="12" key="2">
    <citation type="submission" date="2023-05" db="EMBL/GenBank/DDBJ databases">
        <authorList>
            <consortium name="Lawrence Berkeley National Laboratory"/>
            <person name="Steindorff A."/>
            <person name="Hensen N."/>
            <person name="Bonometti L."/>
            <person name="Westerberg I."/>
            <person name="Brannstrom I.O."/>
            <person name="Guillou S."/>
            <person name="Cros-Aarteil S."/>
            <person name="Calhoun S."/>
            <person name="Haridas S."/>
            <person name="Kuo A."/>
            <person name="Mondo S."/>
            <person name="Pangilinan J."/>
            <person name="Riley R."/>
            <person name="Labutti K."/>
            <person name="Andreopoulos B."/>
            <person name="Lipzen A."/>
            <person name="Chen C."/>
            <person name="Yanf M."/>
            <person name="Daum C."/>
            <person name="Ng V."/>
            <person name="Clum A."/>
            <person name="Ohm R."/>
            <person name="Martin F."/>
            <person name="Silar P."/>
            <person name="Natvig D."/>
            <person name="Lalanne C."/>
            <person name="Gautier V."/>
            <person name="Ament-Velasquez S.L."/>
            <person name="Kruys A."/>
            <person name="Hutchinson M.I."/>
            <person name="Powell A.J."/>
            <person name="Barry K."/>
            <person name="Miller A.N."/>
            <person name="Grigoriev I.V."/>
            <person name="Debuchy R."/>
            <person name="Gladieux P."/>
            <person name="Thoren M.H."/>
            <person name="Johannesson H."/>
        </authorList>
    </citation>
    <scope>NUCLEOTIDE SEQUENCE</scope>
    <source>
        <strain evidence="12">CBS 538.74</strain>
    </source>
</reference>
<dbReference type="GO" id="GO:0098552">
    <property type="term" value="C:side of membrane"/>
    <property type="evidence" value="ECO:0007669"/>
    <property type="project" value="UniProtKB-KW"/>
</dbReference>
<dbReference type="GO" id="GO:0046872">
    <property type="term" value="F:metal ion binding"/>
    <property type="evidence" value="ECO:0007669"/>
    <property type="project" value="UniProtKB-UniRule"/>
</dbReference>
<evidence type="ECO:0000256" key="10">
    <source>
        <dbReference type="SAM" id="SignalP"/>
    </source>
</evidence>
<keyword evidence="9" id="KW-0349">Heme</keyword>
<accession>A0AAN6VNR2</accession>
<keyword evidence="9" id="KW-0408">Iron</keyword>
<dbReference type="PROSITE" id="PS52012">
    <property type="entry name" value="CFEM"/>
    <property type="match status" value="1"/>
</dbReference>
<evidence type="ECO:0000256" key="8">
    <source>
        <dbReference type="ARBA" id="ARBA00023288"/>
    </source>
</evidence>
<sequence length="96" mass="10143">MQIKTVLIAAMAACATAQDISKIPACAIDCIIKTNPLSGCNSVLETLDFPCLCLTGEEYNNAIATCIVGACTNLNDVLAMVQWKTDACALYGVVWP</sequence>
<reference evidence="12" key="1">
    <citation type="journal article" date="2023" name="Mol. Phylogenet. Evol.">
        <title>Genome-scale phylogeny and comparative genomics of the fungal order Sordariales.</title>
        <authorList>
            <person name="Hensen N."/>
            <person name="Bonometti L."/>
            <person name="Westerberg I."/>
            <person name="Brannstrom I.O."/>
            <person name="Guillou S."/>
            <person name="Cros-Aarteil S."/>
            <person name="Calhoun S."/>
            <person name="Haridas S."/>
            <person name="Kuo A."/>
            <person name="Mondo S."/>
            <person name="Pangilinan J."/>
            <person name="Riley R."/>
            <person name="LaButti K."/>
            <person name="Andreopoulos B."/>
            <person name="Lipzen A."/>
            <person name="Chen C."/>
            <person name="Yan M."/>
            <person name="Daum C."/>
            <person name="Ng V."/>
            <person name="Clum A."/>
            <person name="Steindorff A."/>
            <person name="Ohm R.A."/>
            <person name="Martin F."/>
            <person name="Silar P."/>
            <person name="Natvig D.O."/>
            <person name="Lalanne C."/>
            <person name="Gautier V."/>
            <person name="Ament-Velasquez S.L."/>
            <person name="Kruys A."/>
            <person name="Hutchinson M.I."/>
            <person name="Powell A.J."/>
            <person name="Barry K."/>
            <person name="Miller A.N."/>
            <person name="Grigoriev I.V."/>
            <person name="Debuchy R."/>
            <person name="Gladieux P."/>
            <person name="Hiltunen Thoren M."/>
            <person name="Johannesson H."/>
        </authorList>
    </citation>
    <scope>NUCLEOTIDE SEQUENCE</scope>
    <source>
        <strain evidence="12">CBS 538.74</strain>
    </source>
</reference>
<organism evidence="12 13">
    <name type="scientific">Chaetomidium leptoderma</name>
    <dbReference type="NCBI Taxonomy" id="669021"/>
    <lineage>
        <taxon>Eukaryota</taxon>
        <taxon>Fungi</taxon>
        <taxon>Dikarya</taxon>
        <taxon>Ascomycota</taxon>
        <taxon>Pezizomycotina</taxon>
        <taxon>Sordariomycetes</taxon>
        <taxon>Sordariomycetidae</taxon>
        <taxon>Sordariales</taxon>
        <taxon>Chaetomiaceae</taxon>
        <taxon>Chaetomidium</taxon>
    </lineage>
</organism>
<keyword evidence="8" id="KW-0449">Lipoprotein</keyword>
<keyword evidence="5" id="KW-0336">GPI-anchor</keyword>
<keyword evidence="6 10" id="KW-0732">Signal</keyword>
<feature type="domain" description="CFEM" evidence="11">
    <location>
        <begin position="1"/>
        <end position="96"/>
    </location>
</feature>
<gene>
    <name evidence="12" type="ORF">C8A00DRAFT_32232</name>
</gene>
<keyword evidence="4" id="KW-0964">Secreted</keyword>
<keyword evidence="7" id="KW-1015">Disulfide bond</keyword>